<keyword evidence="4" id="KW-1185">Reference proteome</keyword>
<evidence type="ECO:0000313" key="3">
    <source>
        <dbReference type="EMBL" id="MEV5507226.1"/>
    </source>
</evidence>
<dbReference type="PROSITE" id="PS50043">
    <property type="entry name" value="HTH_LUXR_2"/>
    <property type="match status" value="1"/>
</dbReference>
<dbReference type="Pfam" id="PF00196">
    <property type="entry name" value="GerE"/>
    <property type="match status" value="1"/>
</dbReference>
<organism evidence="3 4">
    <name type="scientific">Streptomyces orinoci</name>
    <name type="common">Streptoverticillium orinoci</name>
    <dbReference type="NCBI Taxonomy" id="67339"/>
    <lineage>
        <taxon>Bacteria</taxon>
        <taxon>Bacillati</taxon>
        <taxon>Actinomycetota</taxon>
        <taxon>Actinomycetes</taxon>
        <taxon>Kitasatosporales</taxon>
        <taxon>Streptomycetaceae</taxon>
        <taxon>Streptomyces</taxon>
    </lineage>
</organism>
<dbReference type="InterPro" id="IPR016032">
    <property type="entry name" value="Sig_transdc_resp-reg_C-effctor"/>
</dbReference>
<dbReference type="CDD" id="cd06170">
    <property type="entry name" value="LuxR_C_like"/>
    <property type="match status" value="1"/>
</dbReference>
<feature type="domain" description="HTH luxR-type" evidence="2">
    <location>
        <begin position="263"/>
        <end position="328"/>
    </location>
</feature>
<reference evidence="3 4" key="1">
    <citation type="submission" date="2024-06" db="EMBL/GenBank/DDBJ databases">
        <title>The Natural Products Discovery Center: Release of the First 8490 Sequenced Strains for Exploring Actinobacteria Biosynthetic Diversity.</title>
        <authorList>
            <person name="Kalkreuter E."/>
            <person name="Kautsar S.A."/>
            <person name="Yang D."/>
            <person name="Bader C.D."/>
            <person name="Teijaro C.N."/>
            <person name="Fluegel L."/>
            <person name="Davis C.M."/>
            <person name="Simpson J.R."/>
            <person name="Lauterbach L."/>
            <person name="Steele A.D."/>
            <person name="Gui C."/>
            <person name="Meng S."/>
            <person name="Li G."/>
            <person name="Viehrig K."/>
            <person name="Ye F."/>
            <person name="Su P."/>
            <person name="Kiefer A.F."/>
            <person name="Nichols A."/>
            <person name="Cepeda A.J."/>
            <person name="Yan W."/>
            <person name="Fan B."/>
            <person name="Jiang Y."/>
            <person name="Adhikari A."/>
            <person name="Zheng C.-J."/>
            <person name="Schuster L."/>
            <person name="Cowan T.M."/>
            <person name="Smanski M.J."/>
            <person name="Chevrette M.G."/>
            <person name="De Carvalho L.P.S."/>
            <person name="Shen B."/>
        </authorList>
    </citation>
    <scope>NUCLEOTIDE SEQUENCE [LARGE SCALE GENOMIC DNA]</scope>
    <source>
        <strain evidence="3 4">NPDC052347</strain>
    </source>
</reference>
<evidence type="ECO:0000256" key="1">
    <source>
        <dbReference type="SAM" id="Coils"/>
    </source>
</evidence>
<dbReference type="Gene3D" id="1.10.10.10">
    <property type="entry name" value="Winged helix-like DNA-binding domain superfamily/Winged helix DNA-binding domain"/>
    <property type="match status" value="2"/>
</dbReference>
<sequence length="343" mass="36936">MLETLGLDATSERVYRGMLAMPGAGVTTLAEYLGIAEADVRRGLDVLSELALVRPSGERQGRPDAVSPDIGLGILLHRRQAQLATAQQQLEESRAAAARLIAEFSERRPDSTGFTGEQLTGMAAIMDRLAELRRSARTEVLTFCPSETQPEEEFEAIRPFHQELLERGVRLRTVFLDSVRNSAPCVAYAQWLTGLGGQVRTVPSLPTRMVVIDATTALLPVSGEGSEESEARSVVLTGQGVLTALEALFDRIWDTGQPLGGSSCRNSLGLTAQEAATIGLLAEGRTDEAIAKRLGVSQRTARRIATGLMERLGARSRFEAGVLAVQAGWLPWRATDATDTPAE</sequence>
<dbReference type="PANTHER" id="PTHR34293">
    <property type="entry name" value="HTH-TYPE TRANSCRIPTIONAL REGULATOR TRMBL2"/>
    <property type="match status" value="1"/>
</dbReference>
<dbReference type="InterPro" id="IPR036388">
    <property type="entry name" value="WH-like_DNA-bd_sf"/>
</dbReference>
<keyword evidence="1" id="KW-0175">Coiled coil</keyword>
<evidence type="ECO:0000259" key="2">
    <source>
        <dbReference type="PROSITE" id="PS50043"/>
    </source>
</evidence>
<gene>
    <name evidence="3" type="ORF">AB0L16_12215</name>
</gene>
<comment type="caution">
    <text evidence="3">The sequence shown here is derived from an EMBL/GenBank/DDBJ whole genome shotgun (WGS) entry which is preliminary data.</text>
</comment>
<proteinExistence type="predicted"/>
<evidence type="ECO:0000313" key="4">
    <source>
        <dbReference type="Proteomes" id="UP001552594"/>
    </source>
</evidence>
<dbReference type="SUPFAM" id="SSF46894">
    <property type="entry name" value="C-terminal effector domain of the bipartite response regulators"/>
    <property type="match status" value="1"/>
</dbReference>
<dbReference type="InterPro" id="IPR051797">
    <property type="entry name" value="TrmB-like"/>
</dbReference>
<dbReference type="EMBL" id="JBFAUK010000007">
    <property type="protein sequence ID" value="MEV5507226.1"/>
    <property type="molecule type" value="Genomic_DNA"/>
</dbReference>
<feature type="coiled-coil region" evidence="1">
    <location>
        <begin position="76"/>
        <end position="103"/>
    </location>
</feature>
<name>A0ABV3JWE9_STRON</name>
<dbReference type="SMART" id="SM00421">
    <property type="entry name" value="HTH_LUXR"/>
    <property type="match status" value="1"/>
</dbReference>
<accession>A0ABV3JWE9</accession>
<dbReference type="InterPro" id="IPR000792">
    <property type="entry name" value="Tscrpt_reg_LuxR_C"/>
</dbReference>
<dbReference type="RefSeq" id="WP_109279027.1">
    <property type="nucleotide sequence ID" value="NZ_JBFAUK010000007.1"/>
</dbReference>
<dbReference type="PANTHER" id="PTHR34293:SF1">
    <property type="entry name" value="HTH-TYPE TRANSCRIPTIONAL REGULATOR TRMBL2"/>
    <property type="match status" value="1"/>
</dbReference>
<protein>
    <submittedName>
        <fullName evidence="3">LuxR C-terminal-related transcriptional regulator</fullName>
    </submittedName>
</protein>
<dbReference type="Proteomes" id="UP001552594">
    <property type="component" value="Unassembled WGS sequence"/>
</dbReference>